<dbReference type="Proteomes" id="UP001498421">
    <property type="component" value="Unassembled WGS sequence"/>
</dbReference>
<evidence type="ECO:0000313" key="2">
    <source>
        <dbReference type="Proteomes" id="UP001498421"/>
    </source>
</evidence>
<evidence type="ECO:0000313" key="1">
    <source>
        <dbReference type="EMBL" id="KAK7431755.1"/>
    </source>
</evidence>
<name>A0ABR1IEV3_9HYPO</name>
<dbReference type="EMBL" id="JAZAVK010000009">
    <property type="protein sequence ID" value="KAK7431755.1"/>
    <property type="molecule type" value="Genomic_DNA"/>
</dbReference>
<sequence>MKHENLNDDGGISSKSPAMLSAVNKTRHEVLELAYSEYLQGKILKVGPVVPPRLELLPGFDLTVESARDPHTGEITELDITKISDPDAINFMG</sequence>
<comment type="caution">
    <text evidence="1">The sequence shown here is derived from an EMBL/GenBank/DDBJ whole genome shotgun (WGS) entry which is preliminary data.</text>
</comment>
<organism evidence="1 2">
    <name type="scientific">Neonectria magnoliae</name>
    <dbReference type="NCBI Taxonomy" id="2732573"/>
    <lineage>
        <taxon>Eukaryota</taxon>
        <taxon>Fungi</taxon>
        <taxon>Dikarya</taxon>
        <taxon>Ascomycota</taxon>
        <taxon>Pezizomycotina</taxon>
        <taxon>Sordariomycetes</taxon>
        <taxon>Hypocreomycetidae</taxon>
        <taxon>Hypocreales</taxon>
        <taxon>Nectriaceae</taxon>
        <taxon>Neonectria</taxon>
    </lineage>
</organism>
<keyword evidence="2" id="KW-1185">Reference proteome</keyword>
<accession>A0ABR1IEV3</accession>
<protein>
    <submittedName>
        <fullName evidence="1">Uncharacterized protein</fullName>
    </submittedName>
</protein>
<proteinExistence type="predicted"/>
<gene>
    <name evidence="1" type="ORF">QQZ08_001693</name>
</gene>
<reference evidence="1 2" key="1">
    <citation type="journal article" date="2025" name="Microbiol. Resour. Announc.">
        <title>Draft genome sequences for Neonectria magnoliae and Neonectria punicea, canker pathogens of Liriodendron tulipifera and Acer saccharum in West Virginia.</title>
        <authorList>
            <person name="Petronek H.M."/>
            <person name="Kasson M.T."/>
            <person name="Metheny A.M."/>
            <person name="Stauder C.M."/>
            <person name="Lovett B."/>
            <person name="Lynch S.C."/>
            <person name="Garnas J.R."/>
            <person name="Kasson L.R."/>
            <person name="Stajich J.E."/>
        </authorList>
    </citation>
    <scope>NUCLEOTIDE SEQUENCE [LARGE SCALE GENOMIC DNA]</scope>
    <source>
        <strain evidence="1 2">NRRL 64651</strain>
    </source>
</reference>